<name>A0A6C0ECP3_9ZZZZ</name>
<dbReference type="InterPro" id="IPR036236">
    <property type="entry name" value="Znf_C2H2_sf"/>
</dbReference>
<reference evidence="2" key="1">
    <citation type="journal article" date="2020" name="Nature">
        <title>Giant virus diversity and host interactions through global metagenomics.</title>
        <authorList>
            <person name="Schulz F."/>
            <person name="Roux S."/>
            <person name="Paez-Espino D."/>
            <person name="Jungbluth S."/>
            <person name="Walsh D.A."/>
            <person name="Denef V.J."/>
            <person name="McMahon K.D."/>
            <person name="Konstantinidis K.T."/>
            <person name="Eloe-Fadrosh E.A."/>
            <person name="Kyrpides N.C."/>
            <person name="Woyke T."/>
        </authorList>
    </citation>
    <scope>NUCLEOTIDE SEQUENCE</scope>
    <source>
        <strain evidence="2">GVMAG-M-3300023179-2</strain>
    </source>
</reference>
<feature type="domain" description="C2H2-type" evidence="1">
    <location>
        <begin position="8"/>
        <end position="36"/>
    </location>
</feature>
<dbReference type="SMART" id="SM00355">
    <property type="entry name" value="ZnF_C2H2"/>
    <property type="match status" value="2"/>
</dbReference>
<dbReference type="PROSITE" id="PS00028">
    <property type="entry name" value="ZINC_FINGER_C2H2_1"/>
    <property type="match status" value="1"/>
</dbReference>
<sequence>MEKVITDFKCNVCNKYYSSYQSLWIHNKKYHNTNVTQSVPIVNLKKSNVIQKESNVASTTVNTNILECKYCHKTYANRHSKSKHQKICKNKTTDPIIDKKLEDFKNEILAIIKKEAKIHPKTLQKINKNLINNSNNTMNNSNNKIINIVKFGAENISEILEKKEIYKILNSRYKSLEESIRTVHFNKNRPEMRNIYITNLRDNIAHIYNGDKFEAVSKHSILNELINNHLENIEISYEDYKEKLPEKTCDVLEKFIKKIQDEDSEMIDEDNNRKFKNYREFKINEIKLMIYNEGGNMREVINVIYDKPKKIVTLREIEDDD</sequence>
<protein>
    <recommendedName>
        <fullName evidence="1">C2H2-type domain-containing protein</fullName>
    </recommendedName>
</protein>
<dbReference type="SUPFAM" id="SSF57667">
    <property type="entry name" value="beta-beta-alpha zinc fingers"/>
    <property type="match status" value="1"/>
</dbReference>
<organism evidence="2">
    <name type="scientific">viral metagenome</name>
    <dbReference type="NCBI Taxonomy" id="1070528"/>
    <lineage>
        <taxon>unclassified sequences</taxon>
        <taxon>metagenomes</taxon>
        <taxon>organismal metagenomes</taxon>
    </lineage>
</organism>
<dbReference type="PROSITE" id="PS50157">
    <property type="entry name" value="ZINC_FINGER_C2H2_2"/>
    <property type="match status" value="1"/>
</dbReference>
<dbReference type="EMBL" id="MN739803">
    <property type="protein sequence ID" value="QHT26874.1"/>
    <property type="molecule type" value="Genomic_DNA"/>
</dbReference>
<evidence type="ECO:0000313" key="2">
    <source>
        <dbReference type="EMBL" id="QHT26874.1"/>
    </source>
</evidence>
<proteinExistence type="predicted"/>
<accession>A0A6C0ECP3</accession>
<evidence type="ECO:0000259" key="1">
    <source>
        <dbReference type="PROSITE" id="PS50157"/>
    </source>
</evidence>
<dbReference type="AlphaFoldDB" id="A0A6C0ECP3"/>
<dbReference type="InterPro" id="IPR013087">
    <property type="entry name" value="Znf_C2H2_type"/>
</dbReference>